<dbReference type="Proteomes" id="UP000016521">
    <property type="component" value="Chromosome II"/>
</dbReference>
<feature type="region of interest" description="Disordered" evidence="1">
    <location>
        <begin position="259"/>
        <end position="302"/>
    </location>
</feature>
<name>A0ABN5CPZ2_PSEO7</name>
<evidence type="ECO:0008006" key="4">
    <source>
        <dbReference type="Google" id="ProtNLM"/>
    </source>
</evidence>
<gene>
    <name evidence="2" type="ORF">PPIS_b0154</name>
</gene>
<feature type="compositionally biased region" description="Basic and acidic residues" evidence="1">
    <location>
        <begin position="1"/>
        <end position="17"/>
    </location>
</feature>
<accession>A0ABN5CPZ2</accession>
<feature type="compositionally biased region" description="Polar residues" evidence="1">
    <location>
        <begin position="290"/>
        <end position="301"/>
    </location>
</feature>
<evidence type="ECO:0000313" key="2">
    <source>
        <dbReference type="EMBL" id="ATD09371.1"/>
    </source>
</evidence>
<dbReference type="EMBL" id="CP011925">
    <property type="protein sequence ID" value="ATD09371.1"/>
    <property type="molecule type" value="Genomic_DNA"/>
</dbReference>
<dbReference type="CDD" id="cd20746">
    <property type="entry name" value="FIX_Ntox15_NUC_DUF4112_RhsA-like"/>
    <property type="match status" value="1"/>
</dbReference>
<feature type="region of interest" description="Disordered" evidence="1">
    <location>
        <begin position="1"/>
        <end position="21"/>
    </location>
</feature>
<dbReference type="InterPro" id="IPR049802">
    <property type="entry name" value="RhsC-like_FIX"/>
</dbReference>
<dbReference type="RefSeq" id="WP_010379487.1">
    <property type="nucleotide sequence ID" value="NZ_CP011925.1"/>
</dbReference>
<evidence type="ECO:0000313" key="3">
    <source>
        <dbReference type="Proteomes" id="UP000016521"/>
    </source>
</evidence>
<sequence>MQYGKDKRDYLPEDNRPKNPLYGQITPAQAAEMVRSGNTAPLIEANGIATQAGDWLWGTLQGDFNQNPSTSQIVVGTLISMIPIIDQVMDLRDITANVMLLTDDDEANDTDAWLAFTLTGIGLVPVVGSAVKGVGKVILKNTGESLSAALAVLRKLGKGDPVKYLRDINWQDLGKQSATEVKNIVKGLRDSLDDMSTSWHYDLLLPDAAIEGMQATVKRLDDVTPKIDQHMQQAAQEIGQRVNKALDEYQGELPQVGVTNVPKKSKAPELAAPEGNDLKGAPVNKVNPPSRKTPSDFTQHKSLNHRKGATGEYNAHQLMLENGFTPLGKTDGNYKPGQSGIDGIYLHPNPPPDYVITEAKYNTSPLGMTKDGRQMGDDWITAERLEKAGISRRDRKKILDALADDDGSVLKLLIRNEIDGNLAVEVLGKDAKTIDNQFKF</sequence>
<evidence type="ECO:0000256" key="1">
    <source>
        <dbReference type="SAM" id="MobiDB-lite"/>
    </source>
</evidence>
<dbReference type="CDD" id="cd20733">
    <property type="entry name" value="PoNe_PAAR-like"/>
    <property type="match status" value="1"/>
</dbReference>
<organism evidence="2 3">
    <name type="scientific">Pseudoalteromonas piscicida</name>
    <dbReference type="NCBI Taxonomy" id="43662"/>
    <lineage>
        <taxon>Bacteria</taxon>
        <taxon>Pseudomonadati</taxon>
        <taxon>Pseudomonadota</taxon>
        <taxon>Gammaproteobacteria</taxon>
        <taxon>Alteromonadales</taxon>
        <taxon>Pseudoalteromonadaceae</taxon>
        <taxon>Pseudoalteromonas</taxon>
    </lineage>
</organism>
<keyword evidence="3" id="KW-1185">Reference proteome</keyword>
<protein>
    <recommendedName>
        <fullName evidence="4">tRNA nuclease CdiA C-terminal domain-containing protein</fullName>
    </recommendedName>
</protein>
<proteinExistence type="predicted"/>
<reference evidence="2 3" key="1">
    <citation type="submission" date="2015-06" db="EMBL/GenBank/DDBJ databases">
        <authorList>
            <person name="Xie B.-B."/>
            <person name="Rong J.-C."/>
            <person name="Qin Q.-L."/>
            <person name="Zhang Y.-Z."/>
        </authorList>
    </citation>
    <scope>NUCLEOTIDE SEQUENCE [LARGE SCALE GENOMIC DNA]</scope>
    <source>
        <strain evidence="2 3">JCM 20779</strain>
    </source>
</reference>